<feature type="region of interest" description="Disordered" evidence="1">
    <location>
        <begin position="362"/>
        <end position="458"/>
    </location>
</feature>
<protein>
    <submittedName>
        <fullName evidence="2">Uncharacterized protein</fullName>
    </submittedName>
</protein>
<evidence type="ECO:0000313" key="2">
    <source>
        <dbReference type="EMBL" id="MPM57531.1"/>
    </source>
</evidence>
<feature type="compositionally biased region" description="Low complexity" evidence="1">
    <location>
        <begin position="414"/>
        <end position="427"/>
    </location>
</feature>
<comment type="caution">
    <text evidence="2">The sequence shown here is derived from an EMBL/GenBank/DDBJ whole genome shotgun (WGS) entry which is preliminary data.</text>
</comment>
<name>A0A645AYX9_9ZZZZ</name>
<accession>A0A645AYX9</accession>
<gene>
    <name evidence="2" type="ORF">SDC9_104353</name>
</gene>
<feature type="compositionally biased region" description="Polar residues" evidence="1">
    <location>
        <begin position="375"/>
        <end position="389"/>
    </location>
</feature>
<evidence type="ECO:0000256" key="1">
    <source>
        <dbReference type="SAM" id="MobiDB-lite"/>
    </source>
</evidence>
<feature type="compositionally biased region" description="Basic and acidic residues" evidence="1">
    <location>
        <begin position="295"/>
        <end position="326"/>
    </location>
</feature>
<feature type="compositionally biased region" description="Low complexity" evidence="1">
    <location>
        <begin position="362"/>
        <end position="374"/>
    </location>
</feature>
<proteinExistence type="predicted"/>
<organism evidence="2">
    <name type="scientific">bioreactor metagenome</name>
    <dbReference type="NCBI Taxonomy" id="1076179"/>
    <lineage>
        <taxon>unclassified sequences</taxon>
        <taxon>metagenomes</taxon>
        <taxon>ecological metagenomes</taxon>
    </lineage>
</organism>
<feature type="region of interest" description="Disordered" evidence="1">
    <location>
        <begin position="218"/>
        <end position="347"/>
    </location>
</feature>
<reference evidence="2" key="1">
    <citation type="submission" date="2019-08" db="EMBL/GenBank/DDBJ databases">
        <authorList>
            <person name="Kucharzyk K."/>
            <person name="Murdoch R.W."/>
            <person name="Higgins S."/>
            <person name="Loffler F."/>
        </authorList>
    </citation>
    <scope>NUCLEOTIDE SEQUENCE</scope>
</reference>
<dbReference type="EMBL" id="VSSQ01016322">
    <property type="protein sequence ID" value="MPM57531.1"/>
    <property type="molecule type" value="Genomic_DNA"/>
</dbReference>
<feature type="compositionally biased region" description="Basic residues" evidence="1">
    <location>
        <begin position="428"/>
        <end position="439"/>
    </location>
</feature>
<dbReference type="AlphaFoldDB" id="A0A645AYX9"/>
<sequence length="458" mass="48215">MRALHVDRRGWQEEALEAEGLGPGVGGLDRAGGGEVAVLGQEHHRAVERDVAVPVGDRHHRGVPVGDQVHVGAVDRQRMVDLEGLGVRGGAGPVGDRHLRGELPGRAGLHRAGLEPYGEGVQGQRERRQRAVPEQPAAGEVVVLGDVVGEALAGHHDRGALVAEQGAPGDADQQHQHAQVEQQVAELAQVAPLGGHRAIPADDPEALAAQHRRGRVEHLVGTPGGAGGRRLGQPVQPARGGRGLGPQGPHVDPDPRQDAADQRDEQQQVDRREPRRGVDVEQPERVVDLGQLRVRAAEVQHLGRGDRLLRHDRSRDGRQGEQEEQHQGGPHRRQLGPDPAAGLPAGVRGCFGFRARRRPAVVAAPASVPRASPAGLSSLTPAPSFTALSATPPCPTPLRPTPVTARSRSRRPRSASTPSGVPTARSPAAHRRPPSRSRRSAAPPAGGGGLSRRPPASG</sequence>
<feature type="compositionally biased region" description="Basic and acidic residues" evidence="1">
    <location>
        <begin position="251"/>
        <end position="287"/>
    </location>
</feature>